<comment type="similarity">
    <text evidence="2">Belongs to the GerABKC lipoprotein family.</text>
</comment>
<dbReference type="InterPro" id="IPR057336">
    <property type="entry name" value="GerAC_N"/>
</dbReference>
<name>A0A9X2MNI1_9BACL</name>
<evidence type="ECO:0000256" key="3">
    <source>
        <dbReference type="ARBA" id="ARBA00022544"/>
    </source>
</evidence>
<evidence type="ECO:0000256" key="8">
    <source>
        <dbReference type="SAM" id="SignalP"/>
    </source>
</evidence>
<feature type="domain" description="Spore germination protein N-terminal" evidence="10">
    <location>
        <begin position="23"/>
        <end position="208"/>
    </location>
</feature>
<sequence>MAKRLLLLAACFLIMLPLSGCWDQIELEQRGFVIGVAIDEGKMPEDEGKKGAKQSFRVTFQEVIPAGLRQTSQSGGSLAGDSYFNITLEGRTMLSVIAKMSSMTSRTPFFEHLKLVIISEKVASTKYGFANVLDYFLRNNDARRSVAVMVAKGEAKSVLDTLPQGEKTPVMFVQSISKNQDSYRMVPETRIGDVHEYLLKKESFVVQKVNTKGNYISLIGAAVMDGMDNNLVGTLNETETEGYNFLHEGIKGGVLEILIGDNLVAFKVERVDRKIKAVTEDLARIRFEIELNVEGSMLEAFERKDYLKDATINELEEKVTDSIKQLVEQTISKTQKELKKDVLGLGTHLKEQHPKVWDRVSNNWDTGDNYFASSQIVVTAEVGLRRIGSVNNTEERGE</sequence>
<keyword evidence="12" id="KW-1185">Reference proteome</keyword>
<gene>
    <name evidence="11" type="ORF">NQZ67_03410</name>
</gene>
<feature type="domain" description="Spore germination GerAC-like C-terminal" evidence="9">
    <location>
        <begin position="220"/>
        <end position="388"/>
    </location>
</feature>
<dbReference type="InterPro" id="IPR046953">
    <property type="entry name" value="Spore_GerAC-like_C"/>
</dbReference>
<dbReference type="Pfam" id="PF25198">
    <property type="entry name" value="Spore_GerAC_N"/>
    <property type="match status" value="1"/>
</dbReference>
<evidence type="ECO:0000256" key="7">
    <source>
        <dbReference type="ARBA" id="ARBA00023288"/>
    </source>
</evidence>
<dbReference type="InterPro" id="IPR038501">
    <property type="entry name" value="Spore_GerAC_C_sf"/>
</dbReference>
<keyword evidence="5" id="KW-0472">Membrane</keyword>
<evidence type="ECO:0000256" key="5">
    <source>
        <dbReference type="ARBA" id="ARBA00023136"/>
    </source>
</evidence>
<comment type="caution">
    <text evidence="11">The sequence shown here is derived from an EMBL/GenBank/DDBJ whole genome shotgun (WGS) entry which is preliminary data.</text>
</comment>
<dbReference type="Pfam" id="PF05504">
    <property type="entry name" value="Spore_GerAC"/>
    <property type="match status" value="1"/>
</dbReference>
<keyword evidence="3" id="KW-0309">Germination</keyword>
<organism evidence="11 12">
    <name type="scientific">Paenibacillus soyae</name>
    <dbReference type="NCBI Taxonomy" id="2969249"/>
    <lineage>
        <taxon>Bacteria</taxon>
        <taxon>Bacillati</taxon>
        <taxon>Bacillota</taxon>
        <taxon>Bacilli</taxon>
        <taxon>Bacillales</taxon>
        <taxon>Paenibacillaceae</taxon>
        <taxon>Paenibacillus</taxon>
    </lineage>
</organism>
<proteinExistence type="inferred from homology"/>
<dbReference type="Gene3D" id="3.30.300.210">
    <property type="entry name" value="Nutrient germinant receptor protein C, domain 3"/>
    <property type="match status" value="1"/>
</dbReference>
<dbReference type="InterPro" id="IPR008844">
    <property type="entry name" value="Spore_GerAC-like"/>
</dbReference>
<feature type="chain" id="PRO_5040818785" evidence="8">
    <location>
        <begin position="21"/>
        <end position="398"/>
    </location>
</feature>
<evidence type="ECO:0000256" key="6">
    <source>
        <dbReference type="ARBA" id="ARBA00023139"/>
    </source>
</evidence>
<evidence type="ECO:0000256" key="1">
    <source>
        <dbReference type="ARBA" id="ARBA00004635"/>
    </source>
</evidence>
<evidence type="ECO:0000256" key="4">
    <source>
        <dbReference type="ARBA" id="ARBA00022729"/>
    </source>
</evidence>
<evidence type="ECO:0000313" key="11">
    <source>
        <dbReference type="EMBL" id="MCR2802921.1"/>
    </source>
</evidence>
<dbReference type="RefSeq" id="WP_257442785.1">
    <property type="nucleotide sequence ID" value="NZ_JANIPJ010000002.1"/>
</dbReference>
<feature type="signal peptide" evidence="8">
    <location>
        <begin position="1"/>
        <end position="20"/>
    </location>
</feature>
<dbReference type="PANTHER" id="PTHR35789:SF1">
    <property type="entry name" value="SPORE GERMINATION PROTEIN B3"/>
    <property type="match status" value="1"/>
</dbReference>
<dbReference type="PANTHER" id="PTHR35789">
    <property type="entry name" value="SPORE GERMINATION PROTEIN B3"/>
    <property type="match status" value="1"/>
</dbReference>
<dbReference type="GO" id="GO:0016020">
    <property type="term" value="C:membrane"/>
    <property type="evidence" value="ECO:0007669"/>
    <property type="project" value="UniProtKB-SubCell"/>
</dbReference>
<dbReference type="EMBL" id="JANIPJ010000002">
    <property type="protein sequence ID" value="MCR2802921.1"/>
    <property type="molecule type" value="Genomic_DNA"/>
</dbReference>
<keyword evidence="4 8" id="KW-0732">Signal</keyword>
<dbReference type="AlphaFoldDB" id="A0A9X2MNI1"/>
<keyword evidence="6" id="KW-0564">Palmitate</keyword>
<dbReference type="GO" id="GO:0009847">
    <property type="term" value="P:spore germination"/>
    <property type="evidence" value="ECO:0007669"/>
    <property type="project" value="InterPro"/>
</dbReference>
<evidence type="ECO:0000313" key="12">
    <source>
        <dbReference type="Proteomes" id="UP001141950"/>
    </source>
</evidence>
<dbReference type="NCBIfam" id="TIGR02887">
    <property type="entry name" value="spore_ger_x_C"/>
    <property type="match status" value="1"/>
</dbReference>
<accession>A0A9X2MNI1</accession>
<dbReference type="Proteomes" id="UP001141950">
    <property type="component" value="Unassembled WGS sequence"/>
</dbReference>
<reference evidence="11" key="1">
    <citation type="submission" date="2022-08" db="EMBL/GenBank/DDBJ databases">
        <title>The genomic sequence of strain Paenibacillus sp. SCIV0701.</title>
        <authorList>
            <person name="Zhao H."/>
        </authorList>
    </citation>
    <scope>NUCLEOTIDE SEQUENCE</scope>
    <source>
        <strain evidence="11">SCIV0701</strain>
    </source>
</reference>
<evidence type="ECO:0000259" key="9">
    <source>
        <dbReference type="Pfam" id="PF05504"/>
    </source>
</evidence>
<evidence type="ECO:0000259" key="10">
    <source>
        <dbReference type="Pfam" id="PF25198"/>
    </source>
</evidence>
<evidence type="ECO:0000256" key="2">
    <source>
        <dbReference type="ARBA" id="ARBA00007886"/>
    </source>
</evidence>
<keyword evidence="7" id="KW-0449">Lipoprotein</keyword>
<protein>
    <submittedName>
        <fullName evidence="11">Ger(X)C family spore germination protein</fullName>
    </submittedName>
</protein>
<comment type="subcellular location">
    <subcellularLocation>
        <location evidence="1">Membrane</location>
        <topology evidence="1">Lipid-anchor</topology>
    </subcellularLocation>
</comment>